<organism evidence="2 3">
    <name type="scientific">Candidatus Jidaibacter acanthamoebae</name>
    <dbReference type="NCBI Taxonomy" id="86105"/>
    <lineage>
        <taxon>Bacteria</taxon>
        <taxon>Pseudomonadati</taxon>
        <taxon>Pseudomonadota</taxon>
        <taxon>Alphaproteobacteria</taxon>
        <taxon>Rickettsiales</taxon>
        <taxon>Candidatus Midichloriaceae</taxon>
        <taxon>Candidatus Jidaibacter</taxon>
    </lineage>
</organism>
<dbReference type="Pfam" id="PF00931">
    <property type="entry name" value="NB-ARC"/>
    <property type="match status" value="1"/>
</dbReference>
<reference evidence="2 3" key="1">
    <citation type="submission" date="2014-11" db="EMBL/GenBank/DDBJ databases">
        <title>A Rickettsiales Symbiont of Amoebae With Ancient Features.</title>
        <authorList>
            <person name="Schulz F."/>
            <person name="Martijn J."/>
            <person name="Wascher F."/>
            <person name="Kostanjsek R."/>
            <person name="Ettema T.J."/>
            <person name="Horn M."/>
        </authorList>
    </citation>
    <scope>NUCLEOTIDE SEQUENCE [LARGE SCALE GENOMIC DNA]</scope>
    <source>
        <strain evidence="2 3">UWC36</strain>
    </source>
</reference>
<dbReference type="RefSeq" id="WP_039458031.1">
    <property type="nucleotide sequence ID" value="NZ_JSWE01000170.1"/>
</dbReference>
<name>A0A0C1MXM5_9RICK</name>
<keyword evidence="3" id="KW-1185">Reference proteome</keyword>
<dbReference type="AlphaFoldDB" id="A0A0C1MXM5"/>
<protein>
    <recommendedName>
        <fullName evidence="1">NB-ARC domain-containing protein</fullName>
    </recommendedName>
</protein>
<gene>
    <name evidence="2" type="ORF">NF27_GY00030</name>
</gene>
<proteinExistence type="predicted"/>
<evidence type="ECO:0000259" key="1">
    <source>
        <dbReference type="Pfam" id="PF00931"/>
    </source>
</evidence>
<accession>A0A0C1MXM5</accession>
<evidence type="ECO:0000313" key="2">
    <source>
        <dbReference type="EMBL" id="KIE04656.1"/>
    </source>
</evidence>
<dbReference type="Gene3D" id="3.40.50.300">
    <property type="entry name" value="P-loop containing nucleotide triphosphate hydrolases"/>
    <property type="match status" value="1"/>
</dbReference>
<feature type="domain" description="NB-ARC" evidence="1">
    <location>
        <begin position="164"/>
        <end position="291"/>
    </location>
</feature>
<dbReference type="EMBL" id="JSWE01000170">
    <property type="protein sequence ID" value="KIE04656.1"/>
    <property type="molecule type" value="Genomic_DNA"/>
</dbReference>
<dbReference type="SUPFAM" id="SSF52540">
    <property type="entry name" value="P-loop containing nucleoside triphosphate hydrolases"/>
    <property type="match status" value="1"/>
</dbReference>
<sequence>MRNINYLPSRLSVNNIGYQPWRYLYKQELNRSAIFSWSFYKGTYSNPNTPVLVTHSYNIPTLSLSSKRIPKRMYSKSSEHENLTVEQKKQNSLIEKINDFLFSRIAHNIQWGFGLFSTGIGLVSLYQIYNIRREAEAERKLEQKASIIPAINNEPKYVKREAVIDTLEEKFLQEGVNNSINIITLQGAPGSGKTEIIAQYVNDYCKKLKLQNHKAKVTVKIFDANKIQDQYKEFAKTLGIKEEENDTTTTKEVRINIKAIEKVNAELALRRNFLVIFENVVNYALIEQYIPSRIYEQRLYNDNEVGYDDIMGYYSRKRNSKEEEYKINGQVIITSSEELKHPKLRPILNINLNAENFRLTKNEVNMLIDSIIGKTHPLYGKHREQKNDLAEKLGYFPLCIKRAALYLKMESGKDTFLEIENFIKKLYDTLHSTNPHLKLSEQNTKETIETLISQQNAIEIINNGISALFFEKLHSKEGEVEKLCFKIMAYIMLSSRQKDFDKHKLKFLTSNTRGLIEALELLTEYGVIEEKNNGFYMHDIMRRDNRRKQDEYNKEFAEAFNTIEQESEWLGLDSKSPLYFSTRVKCAAYYIVNGQHERSEEMTRKNLEELHKLININKESKDLESICKALAAINNQYPTIYAQTLYYFGRTKFYKKEEFEENIYNEALEKAVEVRDIIEKDKNNLYDDYYNDDIPRKLDTTIFKRSGRLQIFSRRHDMESLKIAKKGFKELINEEVKLLDNEKDSFNKSTCLKELNYVYLRMSGLDKSRGRAHYYEKIYDNIGAIENQEEQVKQYIVIANKIFEDLKNKQDNNIDLKWVEKFLINALTYLRVNKYVVLQSEANLGLAELYRYKRSNGDCFKFAKNSNDLFKEIGESIISDETRNKYLDKSWALMEECKRKDERKEVSITR</sequence>
<dbReference type="GO" id="GO:0043531">
    <property type="term" value="F:ADP binding"/>
    <property type="evidence" value="ECO:0007669"/>
    <property type="project" value="InterPro"/>
</dbReference>
<dbReference type="Proteomes" id="UP000031258">
    <property type="component" value="Unassembled WGS sequence"/>
</dbReference>
<evidence type="ECO:0000313" key="3">
    <source>
        <dbReference type="Proteomes" id="UP000031258"/>
    </source>
</evidence>
<dbReference type="InterPro" id="IPR027417">
    <property type="entry name" value="P-loop_NTPase"/>
</dbReference>
<dbReference type="STRING" id="86105.NF27_GY00030"/>
<dbReference type="InterPro" id="IPR002182">
    <property type="entry name" value="NB-ARC"/>
</dbReference>
<comment type="caution">
    <text evidence="2">The sequence shown here is derived from an EMBL/GenBank/DDBJ whole genome shotgun (WGS) entry which is preliminary data.</text>
</comment>
<dbReference type="OrthoDB" id="7160169at2"/>